<dbReference type="InterPro" id="IPR050553">
    <property type="entry name" value="Thioredoxin_ResA/DsbE_sf"/>
</dbReference>
<dbReference type="PANTHER" id="PTHR42852">
    <property type="entry name" value="THIOL:DISULFIDE INTERCHANGE PROTEIN DSBE"/>
    <property type="match status" value="1"/>
</dbReference>
<keyword evidence="4" id="KW-1185">Reference proteome</keyword>
<gene>
    <name evidence="3" type="ORF">GCM10023093_23890</name>
</gene>
<evidence type="ECO:0000256" key="1">
    <source>
        <dbReference type="SAM" id="SignalP"/>
    </source>
</evidence>
<proteinExistence type="predicted"/>
<dbReference type="Pfam" id="PF00578">
    <property type="entry name" value="AhpC-TSA"/>
    <property type="match status" value="1"/>
</dbReference>
<dbReference type="EMBL" id="BAABFA010000017">
    <property type="protein sequence ID" value="GAA4467649.1"/>
    <property type="molecule type" value="Genomic_DNA"/>
</dbReference>
<dbReference type="RefSeq" id="WP_345083497.1">
    <property type="nucleotide sequence ID" value="NZ_BAABFA010000017.1"/>
</dbReference>
<dbReference type="InterPro" id="IPR036249">
    <property type="entry name" value="Thioredoxin-like_sf"/>
</dbReference>
<dbReference type="InterPro" id="IPR025380">
    <property type="entry name" value="DUF4369"/>
</dbReference>
<accession>A0ABP8NLR5</accession>
<dbReference type="PANTHER" id="PTHR42852:SF13">
    <property type="entry name" value="PROTEIN DIPZ"/>
    <property type="match status" value="1"/>
</dbReference>
<dbReference type="PROSITE" id="PS51352">
    <property type="entry name" value="THIOREDOXIN_2"/>
    <property type="match status" value="1"/>
</dbReference>
<evidence type="ECO:0000259" key="2">
    <source>
        <dbReference type="PROSITE" id="PS51352"/>
    </source>
</evidence>
<comment type="caution">
    <text evidence="3">The sequence shown here is derived from an EMBL/GenBank/DDBJ whole genome shotgun (WGS) entry which is preliminary data.</text>
</comment>
<name>A0ABP8NLR5_9BACT</name>
<feature type="signal peptide" evidence="1">
    <location>
        <begin position="1"/>
        <end position="20"/>
    </location>
</feature>
<evidence type="ECO:0000313" key="3">
    <source>
        <dbReference type="EMBL" id="GAA4467649.1"/>
    </source>
</evidence>
<dbReference type="SUPFAM" id="SSF52833">
    <property type="entry name" value="Thioredoxin-like"/>
    <property type="match status" value="1"/>
</dbReference>
<dbReference type="Proteomes" id="UP001500067">
    <property type="component" value="Unassembled WGS sequence"/>
</dbReference>
<dbReference type="InterPro" id="IPR033395">
    <property type="entry name" value="DUF5106"/>
</dbReference>
<dbReference type="Gene3D" id="3.40.30.10">
    <property type="entry name" value="Glutaredoxin"/>
    <property type="match status" value="1"/>
</dbReference>
<reference evidence="4" key="1">
    <citation type="journal article" date="2019" name="Int. J. Syst. Evol. Microbiol.">
        <title>The Global Catalogue of Microorganisms (GCM) 10K type strain sequencing project: providing services to taxonomists for standard genome sequencing and annotation.</title>
        <authorList>
            <consortium name="The Broad Institute Genomics Platform"/>
            <consortium name="The Broad Institute Genome Sequencing Center for Infectious Disease"/>
            <person name="Wu L."/>
            <person name="Ma J."/>
        </authorList>
    </citation>
    <scope>NUCLEOTIDE SEQUENCE [LARGE SCALE GENOMIC DNA]</scope>
    <source>
        <strain evidence="4">JCM 32105</strain>
    </source>
</reference>
<protein>
    <recommendedName>
        <fullName evidence="2">Thioredoxin domain-containing protein</fullName>
    </recommendedName>
</protein>
<sequence length="478" mass="55248">MNRIALTAMLLLGMALNSVARDGYRITLKVPALKDSMVYLVHYYGKPLPTIYKRDSARFDKKGVAVFDSKDPEFIGGIYMMLFSDRKTYFELLLNKGDEFTVTADLKKLPESVSYTNSPENDRFREYVSFLKGYSERQQGLQKEYVNARTADDTAALRKRSAAMSKELTTYRREHVKKYPGTLLASIFSSLEIPQVPEGPHYLPDGKTKDSAFAYTYYKAHYWDQFDLQDDRLIHTPVYDARLDEYMNKLVLPWPDSVIKESTMLLTKARGTKEVFKYTLWWLTRMAENSKVMGMDEVFVYLVENYYMKGDATWLTTDELNKYIDRAMKIAPNVIGNLAPEIKLPMFAADKHEDASLHSVKARYTLLVFYAPSCGHCREEMPAIDSLYRTVLKEKGVKIYAVTTEGDPTAAKDFITRYKLNDWMTTWDPDHSGDWRAKYDVYSTPTIYLLDEKKIIKGKRLDHSNIATLVEMLDKKPK</sequence>
<dbReference type="InterPro" id="IPR000866">
    <property type="entry name" value="AhpC/TSA"/>
</dbReference>
<organism evidence="3 4">
    <name type="scientific">Nemorincola caseinilytica</name>
    <dbReference type="NCBI Taxonomy" id="2054315"/>
    <lineage>
        <taxon>Bacteria</taxon>
        <taxon>Pseudomonadati</taxon>
        <taxon>Bacteroidota</taxon>
        <taxon>Chitinophagia</taxon>
        <taxon>Chitinophagales</taxon>
        <taxon>Chitinophagaceae</taxon>
        <taxon>Nemorincola</taxon>
    </lineage>
</organism>
<dbReference type="Pfam" id="PF14289">
    <property type="entry name" value="DUF4369"/>
    <property type="match status" value="1"/>
</dbReference>
<evidence type="ECO:0000313" key="4">
    <source>
        <dbReference type="Proteomes" id="UP001500067"/>
    </source>
</evidence>
<keyword evidence="1" id="KW-0732">Signal</keyword>
<feature type="chain" id="PRO_5046926972" description="Thioredoxin domain-containing protein" evidence="1">
    <location>
        <begin position="21"/>
        <end position="478"/>
    </location>
</feature>
<feature type="domain" description="Thioredoxin" evidence="2">
    <location>
        <begin position="333"/>
        <end position="478"/>
    </location>
</feature>
<dbReference type="Pfam" id="PF17127">
    <property type="entry name" value="DUF5106"/>
    <property type="match status" value="1"/>
</dbReference>
<dbReference type="CDD" id="cd02966">
    <property type="entry name" value="TlpA_like_family"/>
    <property type="match status" value="1"/>
</dbReference>
<dbReference type="InterPro" id="IPR013766">
    <property type="entry name" value="Thioredoxin_domain"/>
</dbReference>